<evidence type="ECO:0000256" key="5">
    <source>
        <dbReference type="ARBA" id="ARBA00022989"/>
    </source>
</evidence>
<feature type="transmembrane region" description="Helical" evidence="7">
    <location>
        <begin position="12"/>
        <end position="33"/>
    </location>
</feature>
<comment type="similarity">
    <text evidence="2">Belongs to the TMEM97/sigma-2 receptor family.</text>
</comment>
<evidence type="ECO:0000256" key="3">
    <source>
        <dbReference type="ARBA" id="ARBA00022692"/>
    </source>
</evidence>
<keyword evidence="6 7" id="KW-0472">Membrane</keyword>
<evidence type="ECO:0000256" key="4">
    <source>
        <dbReference type="ARBA" id="ARBA00022824"/>
    </source>
</evidence>
<evidence type="ECO:0000256" key="2">
    <source>
        <dbReference type="ARBA" id="ARBA00009096"/>
    </source>
</evidence>
<protein>
    <recommendedName>
        <fullName evidence="7">Efficient mitochondria targeting-associated protein 19</fullName>
    </recommendedName>
</protein>
<organism evidence="9 10">
    <name type="scientific">Friedmanniomyces endolithicus</name>
    <dbReference type="NCBI Taxonomy" id="329885"/>
    <lineage>
        <taxon>Eukaryota</taxon>
        <taxon>Fungi</taxon>
        <taxon>Dikarya</taxon>
        <taxon>Ascomycota</taxon>
        <taxon>Pezizomycotina</taxon>
        <taxon>Dothideomycetes</taxon>
        <taxon>Dothideomycetidae</taxon>
        <taxon>Mycosphaerellales</taxon>
        <taxon>Teratosphaeriaceae</taxon>
        <taxon>Friedmanniomyces</taxon>
    </lineage>
</organism>
<dbReference type="PIRSF" id="PIRSF031032">
    <property type="entry name" value="TMP_97_prd"/>
    <property type="match status" value="1"/>
</dbReference>
<dbReference type="EMBL" id="NAJP01000005">
    <property type="protein sequence ID" value="TKA47567.1"/>
    <property type="molecule type" value="Genomic_DNA"/>
</dbReference>
<dbReference type="OrthoDB" id="433124at2759"/>
<keyword evidence="4 7" id="KW-0256">Endoplasmic reticulum</keyword>
<dbReference type="InterPro" id="IPR051987">
    <property type="entry name" value="Sigma-2_receptor-like"/>
</dbReference>
<proteinExistence type="inferred from homology"/>
<dbReference type="STRING" id="329885.A0A4U0VEP4"/>
<evidence type="ECO:0000259" key="8">
    <source>
        <dbReference type="PROSITE" id="PS51751"/>
    </source>
</evidence>
<evidence type="ECO:0000313" key="9">
    <source>
        <dbReference type="EMBL" id="TKA47567.1"/>
    </source>
</evidence>
<dbReference type="PROSITE" id="PS51751">
    <property type="entry name" value="EXPERA"/>
    <property type="match status" value="1"/>
</dbReference>
<dbReference type="GO" id="GO:0005789">
    <property type="term" value="C:endoplasmic reticulum membrane"/>
    <property type="evidence" value="ECO:0007669"/>
    <property type="project" value="UniProtKB-SubCell"/>
</dbReference>
<evidence type="ECO:0000256" key="1">
    <source>
        <dbReference type="ARBA" id="ARBA00004477"/>
    </source>
</evidence>
<comment type="subcellular location">
    <subcellularLocation>
        <location evidence="1">Endoplasmic reticulum membrane</location>
        <topology evidence="1">Multi-pass membrane protein</topology>
    </subcellularLocation>
</comment>
<dbReference type="PANTHER" id="PTHR31204">
    <property type="entry name" value="SIGMA INTRACELLULAR RECEPTOR 2"/>
    <property type="match status" value="1"/>
</dbReference>
<gene>
    <name evidence="9" type="ORF">B0A54_01939</name>
</gene>
<feature type="transmembrane region" description="Helical" evidence="7">
    <location>
        <begin position="131"/>
        <end position="150"/>
    </location>
</feature>
<accession>A0A4U0VEP4</accession>
<dbReference type="InterPro" id="IPR033118">
    <property type="entry name" value="EXPERA"/>
</dbReference>
<feature type="transmembrane region" description="Helical" evidence="7">
    <location>
        <begin position="96"/>
        <end position="119"/>
    </location>
</feature>
<keyword evidence="3 7" id="KW-0812">Transmembrane</keyword>
<evidence type="ECO:0000256" key="7">
    <source>
        <dbReference type="PIRNR" id="PIRNR031032"/>
    </source>
</evidence>
<name>A0A4U0VEP4_9PEZI</name>
<feature type="transmembrane region" description="Helical" evidence="7">
    <location>
        <begin position="63"/>
        <end position="84"/>
    </location>
</feature>
<dbReference type="PANTHER" id="PTHR31204:SF1">
    <property type="entry name" value="SIGMA INTRACELLULAR RECEPTOR 2"/>
    <property type="match status" value="1"/>
</dbReference>
<dbReference type="Proteomes" id="UP000310066">
    <property type="component" value="Unassembled WGS sequence"/>
</dbReference>
<feature type="domain" description="EXPERA" evidence="8">
    <location>
        <begin position="9"/>
        <end position="145"/>
    </location>
</feature>
<evidence type="ECO:0000256" key="6">
    <source>
        <dbReference type="ARBA" id="ARBA00023136"/>
    </source>
</evidence>
<comment type="caution">
    <text evidence="9">The sequence shown here is derived from an EMBL/GenBank/DDBJ whole genome shotgun (WGS) entry which is preliminary data.</text>
</comment>
<sequence length="168" mass="19603">MAPLLSRKRDLIYLLFFIIHIPVIIFVDTFPLYPAQLRPQFMLDLRNFYITTYHDRFFTSPPAWFMLYVWFELLYHLPLSVWAIGAILRDDPRLPIHLLVFATQTAITTSTCIADYMSWSSFSSNEKVELGKLYVPYMALSIFMGVDMYARLTSKLGRSLTTAEKKAI</sequence>
<dbReference type="AlphaFoldDB" id="A0A4U0VEP4"/>
<dbReference type="Pfam" id="PF05241">
    <property type="entry name" value="EBP"/>
    <property type="match status" value="1"/>
</dbReference>
<keyword evidence="5 7" id="KW-1133">Transmembrane helix</keyword>
<dbReference type="InterPro" id="IPR016964">
    <property type="entry name" value="Sigma2_recept"/>
</dbReference>
<evidence type="ECO:0000313" key="10">
    <source>
        <dbReference type="Proteomes" id="UP000310066"/>
    </source>
</evidence>
<reference evidence="9 10" key="1">
    <citation type="submission" date="2017-03" db="EMBL/GenBank/DDBJ databases">
        <title>Genomes of endolithic fungi from Antarctica.</title>
        <authorList>
            <person name="Coleine C."/>
            <person name="Masonjones S."/>
            <person name="Stajich J.E."/>
        </authorList>
    </citation>
    <scope>NUCLEOTIDE SEQUENCE [LARGE SCALE GENOMIC DNA]</scope>
    <source>
        <strain evidence="9 10">CCFEE 5311</strain>
    </source>
</reference>